<evidence type="ECO:0000259" key="4">
    <source>
        <dbReference type="Pfam" id="PF16987"/>
    </source>
</evidence>
<name>A0AAV0NLD8_9ROSI</name>
<dbReference type="InterPro" id="IPR036529">
    <property type="entry name" value="KIX_dom_sf"/>
</dbReference>
<protein>
    <recommendedName>
        <fullName evidence="4">Mediator complex subunit 15 KIX domain-containing protein</fullName>
    </recommendedName>
</protein>
<dbReference type="GO" id="GO:0005634">
    <property type="term" value="C:nucleus"/>
    <property type="evidence" value="ECO:0007669"/>
    <property type="project" value="UniProtKB-SubCell"/>
</dbReference>
<dbReference type="PANTHER" id="PTHR33137:SF4">
    <property type="entry name" value="MEDIATOR OF RNA POLYMERASE II TRANSCRIPTION SUBUNIT 15A-RELATED"/>
    <property type="match status" value="1"/>
</dbReference>
<dbReference type="EMBL" id="CAMGYJ010000008">
    <property type="protein sequence ID" value="CAI0459423.1"/>
    <property type="molecule type" value="Genomic_DNA"/>
</dbReference>
<keyword evidence="6" id="KW-1185">Reference proteome</keyword>
<dbReference type="Proteomes" id="UP001154282">
    <property type="component" value="Unassembled WGS sequence"/>
</dbReference>
<proteinExistence type="predicted"/>
<dbReference type="GO" id="GO:0003713">
    <property type="term" value="F:transcription coactivator activity"/>
    <property type="evidence" value="ECO:0007669"/>
    <property type="project" value="InterPro"/>
</dbReference>
<keyword evidence="2" id="KW-0539">Nucleus</keyword>
<dbReference type="GO" id="GO:0031490">
    <property type="term" value="F:chromatin DNA binding"/>
    <property type="evidence" value="ECO:0007669"/>
    <property type="project" value="InterPro"/>
</dbReference>
<evidence type="ECO:0000256" key="2">
    <source>
        <dbReference type="ARBA" id="ARBA00023242"/>
    </source>
</evidence>
<feature type="compositionally biased region" description="Low complexity" evidence="3">
    <location>
        <begin position="321"/>
        <end position="351"/>
    </location>
</feature>
<dbReference type="AlphaFoldDB" id="A0AAV0NLD8"/>
<accession>A0AAV0NLD8</accession>
<dbReference type="Gene3D" id="1.10.246.20">
    <property type="entry name" value="Coactivator CBP, KIX domain"/>
    <property type="match status" value="1"/>
</dbReference>
<feature type="region of interest" description="Disordered" evidence="3">
    <location>
        <begin position="124"/>
        <end position="160"/>
    </location>
</feature>
<feature type="compositionally biased region" description="Low complexity" evidence="3">
    <location>
        <begin position="62"/>
        <end position="76"/>
    </location>
</feature>
<feature type="compositionally biased region" description="Polar residues" evidence="3">
    <location>
        <begin position="144"/>
        <end position="160"/>
    </location>
</feature>
<feature type="domain" description="Mediator complex subunit 15 KIX" evidence="4">
    <location>
        <begin position="10"/>
        <end position="68"/>
    </location>
</feature>
<evidence type="ECO:0000313" key="5">
    <source>
        <dbReference type="EMBL" id="CAI0459423.1"/>
    </source>
</evidence>
<reference evidence="5" key="1">
    <citation type="submission" date="2022-08" db="EMBL/GenBank/DDBJ databases">
        <authorList>
            <person name="Gutierrez-Valencia J."/>
        </authorList>
    </citation>
    <scope>NUCLEOTIDE SEQUENCE</scope>
</reference>
<dbReference type="PANTHER" id="PTHR33137">
    <property type="entry name" value="MEDIATOR OF RNA POLYMERASE II TRANSCRIPTION SUBUNIT 15A-RELATED"/>
    <property type="match status" value="1"/>
</dbReference>
<gene>
    <name evidence="5" type="ORF">LITE_LOCUS33993</name>
</gene>
<sequence>MNTDKLWHRVDTIKRHLHFSGQEGLQQLKKIAELIEGKSYNAAASQSDYWHEISSKMLTLNSKSQNSVPNSSTSNSVCTGDKPPDAEVLTAAPSKLLQEQSLLVPPDNQLQAEQQVLSENMETTITSNGGQTPTSLPTSLPPASGTNQTPNNVTSQNANNMPIVTPNTVGGTLTAQGVPSNMFGNAQLQLIELQKQLLQLQQQLLIQLQGQQQLQPQQSVMNTTQLHPATQSGMQKSSVSMIGAPISSLPQNRLSSVRQSIIMEQLQQQQTNHQNTLGHLLMVQQNNRSGIHQQQMVPQSNFPGLQQQIPQHQLLGTQYGNSSMQSNLSSNHQQQLVPQSLQQQMLQQGTQTGNSGMQSNLSGKDQQQPIPLSGLRQLMSKQPRLGTMSGISSMQSNLSASLDSTAQTGHANGGGWQEEVYQKIQTMKEMYLPELNEMYKQYDAKLQQHCDSPVLKAKLERMISFLQVSKDSLLLSYKDCLDSYEEEMATLLNLYRPSKRMRQLPSPDVQKMSPLYQIDDAKEMKPDISSLPNADDVVSSVEQAW</sequence>
<evidence type="ECO:0000313" key="6">
    <source>
        <dbReference type="Proteomes" id="UP001154282"/>
    </source>
</evidence>
<dbReference type="Pfam" id="PF16987">
    <property type="entry name" value="KIX_2"/>
    <property type="match status" value="1"/>
</dbReference>
<organism evidence="5 6">
    <name type="scientific">Linum tenue</name>
    <dbReference type="NCBI Taxonomy" id="586396"/>
    <lineage>
        <taxon>Eukaryota</taxon>
        <taxon>Viridiplantae</taxon>
        <taxon>Streptophyta</taxon>
        <taxon>Embryophyta</taxon>
        <taxon>Tracheophyta</taxon>
        <taxon>Spermatophyta</taxon>
        <taxon>Magnoliopsida</taxon>
        <taxon>eudicotyledons</taxon>
        <taxon>Gunneridae</taxon>
        <taxon>Pentapetalae</taxon>
        <taxon>rosids</taxon>
        <taxon>fabids</taxon>
        <taxon>Malpighiales</taxon>
        <taxon>Linaceae</taxon>
        <taxon>Linum</taxon>
    </lineage>
</organism>
<feature type="region of interest" description="Disordered" evidence="3">
    <location>
        <begin position="320"/>
        <end position="368"/>
    </location>
</feature>
<feature type="compositionally biased region" description="Low complexity" evidence="3">
    <location>
        <begin position="132"/>
        <end position="142"/>
    </location>
</feature>
<evidence type="ECO:0000256" key="3">
    <source>
        <dbReference type="SAM" id="MobiDB-lite"/>
    </source>
</evidence>
<feature type="compositionally biased region" description="Polar residues" evidence="3">
    <location>
        <begin position="352"/>
        <end position="368"/>
    </location>
</feature>
<feature type="region of interest" description="Disordered" evidence="3">
    <location>
        <begin position="62"/>
        <end position="87"/>
    </location>
</feature>
<dbReference type="InterPro" id="IPR036546">
    <property type="entry name" value="MED15_KIX"/>
</dbReference>
<comment type="subcellular location">
    <subcellularLocation>
        <location evidence="1">Nucleus</location>
    </subcellularLocation>
</comment>
<comment type="caution">
    <text evidence="5">The sequence shown here is derived from an EMBL/GenBank/DDBJ whole genome shotgun (WGS) entry which is preliminary data.</text>
</comment>
<evidence type="ECO:0000256" key="1">
    <source>
        <dbReference type="ARBA" id="ARBA00004123"/>
    </source>
</evidence>
<dbReference type="InterPro" id="IPR044661">
    <property type="entry name" value="MED15a/b/c-like"/>
</dbReference>